<dbReference type="Proteomes" id="UP000694568">
    <property type="component" value="Unplaced"/>
</dbReference>
<dbReference type="Ensembl" id="ENSSLUT00000017103.1">
    <property type="protein sequence ID" value="ENSSLUP00000016563.1"/>
    <property type="gene ID" value="ENSSLUG00000007762.1"/>
</dbReference>
<organism evidence="1 2">
    <name type="scientific">Sander lucioperca</name>
    <name type="common">Pike-perch</name>
    <name type="synonym">Perca lucioperca</name>
    <dbReference type="NCBI Taxonomy" id="283035"/>
    <lineage>
        <taxon>Eukaryota</taxon>
        <taxon>Metazoa</taxon>
        <taxon>Chordata</taxon>
        <taxon>Craniata</taxon>
        <taxon>Vertebrata</taxon>
        <taxon>Euteleostomi</taxon>
        <taxon>Actinopterygii</taxon>
        <taxon>Neopterygii</taxon>
        <taxon>Teleostei</taxon>
        <taxon>Neoteleostei</taxon>
        <taxon>Acanthomorphata</taxon>
        <taxon>Eupercaria</taxon>
        <taxon>Perciformes</taxon>
        <taxon>Percoidei</taxon>
        <taxon>Percidae</taxon>
        <taxon>Luciopercinae</taxon>
        <taxon>Sander</taxon>
    </lineage>
</organism>
<protein>
    <submittedName>
        <fullName evidence="1">Uncharacterized protein</fullName>
    </submittedName>
</protein>
<name>A0A8C9XYQ3_SANLU</name>
<proteinExistence type="predicted"/>
<evidence type="ECO:0000313" key="2">
    <source>
        <dbReference type="Proteomes" id="UP000694568"/>
    </source>
</evidence>
<evidence type="ECO:0000313" key="1">
    <source>
        <dbReference type="Ensembl" id="ENSSLUP00000016563.1"/>
    </source>
</evidence>
<reference evidence="1" key="1">
    <citation type="submission" date="2025-08" db="UniProtKB">
        <authorList>
            <consortium name="Ensembl"/>
        </authorList>
    </citation>
    <scope>IDENTIFICATION</scope>
</reference>
<reference evidence="1" key="2">
    <citation type="submission" date="2025-09" db="UniProtKB">
        <authorList>
            <consortium name="Ensembl"/>
        </authorList>
    </citation>
    <scope>IDENTIFICATION</scope>
</reference>
<dbReference type="GeneTree" id="ENSGT00980000200525"/>
<keyword evidence="2" id="KW-1185">Reference proteome</keyword>
<accession>A0A8C9XYQ3</accession>
<dbReference type="AlphaFoldDB" id="A0A8C9XYQ3"/>
<sequence length="113" mass="12423">YTLLTLTVLSPFLGAEAFLGNRMSLERDSVDLLRRRESTAMPMVRAVFLWIITLSSSRVKPRLNGPFSPADLPGWLVEPGAHSFLPVLVEVRVQEHSIPAGGHGCLRLPCNTA</sequence>